<name>A0AAV7T3D9_PLEWA</name>
<evidence type="ECO:0000313" key="3">
    <source>
        <dbReference type="Proteomes" id="UP001066276"/>
    </source>
</evidence>
<feature type="region of interest" description="Disordered" evidence="1">
    <location>
        <begin position="85"/>
        <end position="106"/>
    </location>
</feature>
<dbReference type="AlphaFoldDB" id="A0AAV7T3D9"/>
<dbReference type="Proteomes" id="UP001066276">
    <property type="component" value="Chromosome 4_1"/>
</dbReference>
<evidence type="ECO:0000256" key="1">
    <source>
        <dbReference type="SAM" id="MobiDB-lite"/>
    </source>
</evidence>
<proteinExistence type="predicted"/>
<sequence length="230" mass="26457">MVRPALSLEDSLMKKRGVLGTSNYHTWERDAIRRPIACGGGLDPWGLIVYDPGCLTKLKFIHDRRSHFFDTPKVAKGWLDHNFPGAQDHRLQRSPPRSSRQGTDGAVAQFGQQAWENQREPFCLATTLRDQLQLMPRCLFLDIRQAFDTISWDYMLATLATLTAFVIPPEYIRWVRLLYSEPRARARTGPHDMVLYYKDLRDDLGRVAKILEDFGNIFGLLINANKSYAF</sequence>
<keyword evidence="3" id="KW-1185">Reference proteome</keyword>
<accession>A0AAV7T3D9</accession>
<evidence type="ECO:0000313" key="2">
    <source>
        <dbReference type="EMBL" id="KAJ1171100.1"/>
    </source>
</evidence>
<reference evidence="2" key="1">
    <citation type="journal article" date="2022" name="bioRxiv">
        <title>Sequencing and chromosome-scale assembly of the giantPleurodeles waltlgenome.</title>
        <authorList>
            <person name="Brown T."/>
            <person name="Elewa A."/>
            <person name="Iarovenko S."/>
            <person name="Subramanian E."/>
            <person name="Araus A.J."/>
            <person name="Petzold A."/>
            <person name="Susuki M."/>
            <person name="Suzuki K.-i.T."/>
            <person name="Hayashi T."/>
            <person name="Toyoda A."/>
            <person name="Oliveira C."/>
            <person name="Osipova E."/>
            <person name="Leigh N.D."/>
            <person name="Simon A."/>
            <person name="Yun M.H."/>
        </authorList>
    </citation>
    <scope>NUCLEOTIDE SEQUENCE</scope>
    <source>
        <strain evidence="2">20211129_DDA</strain>
        <tissue evidence="2">Liver</tissue>
    </source>
</reference>
<dbReference type="EMBL" id="JANPWB010000007">
    <property type="protein sequence ID" value="KAJ1171100.1"/>
    <property type="molecule type" value="Genomic_DNA"/>
</dbReference>
<evidence type="ECO:0008006" key="4">
    <source>
        <dbReference type="Google" id="ProtNLM"/>
    </source>
</evidence>
<gene>
    <name evidence="2" type="ORF">NDU88_002971</name>
</gene>
<protein>
    <recommendedName>
        <fullName evidence="4">Reverse transcriptase domain-containing protein</fullName>
    </recommendedName>
</protein>
<organism evidence="2 3">
    <name type="scientific">Pleurodeles waltl</name>
    <name type="common">Iberian ribbed newt</name>
    <dbReference type="NCBI Taxonomy" id="8319"/>
    <lineage>
        <taxon>Eukaryota</taxon>
        <taxon>Metazoa</taxon>
        <taxon>Chordata</taxon>
        <taxon>Craniata</taxon>
        <taxon>Vertebrata</taxon>
        <taxon>Euteleostomi</taxon>
        <taxon>Amphibia</taxon>
        <taxon>Batrachia</taxon>
        <taxon>Caudata</taxon>
        <taxon>Salamandroidea</taxon>
        <taxon>Salamandridae</taxon>
        <taxon>Pleurodelinae</taxon>
        <taxon>Pleurodeles</taxon>
    </lineage>
</organism>
<comment type="caution">
    <text evidence="2">The sequence shown here is derived from an EMBL/GenBank/DDBJ whole genome shotgun (WGS) entry which is preliminary data.</text>
</comment>